<feature type="domain" description="Carbohydrate kinase PfkB" evidence="4">
    <location>
        <begin position="6"/>
        <end position="292"/>
    </location>
</feature>
<dbReference type="PROSITE" id="PS00583">
    <property type="entry name" value="PFKB_KINASES_1"/>
    <property type="match status" value="1"/>
</dbReference>
<evidence type="ECO:0000256" key="2">
    <source>
        <dbReference type="ARBA" id="ARBA00022679"/>
    </source>
</evidence>
<proteinExistence type="inferred from homology"/>
<dbReference type="InterPro" id="IPR029056">
    <property type="entry name" value="Ribokinase-like"/>
</dbReference>
<gene>
    <name evidence="5" type="ORF">HC031_01310</name>
</gene>
<sequence>MVTTVAVVVGDLVTDVVAVSGQPLVAGSDIPAAVAVRGGGSGANTAAWLAASGVPTAFVGVVGADGAGADRVAELTDLGVRAVVRRAEGAATGSVVVVSHGGERTMLSDRGANLLLSPADVDAGLASGARHLHLSGYVLLAPPAREAGRYALAAARRHGLTTSVDLAAAAIMRRVGPAEILSCVEGVDLILANRQEAAVLVGEAAPAELAARLAASAGRAVVKCGAAGAVWARARGEVIEAAAQPVSVVDATGAGDAFTAGLLAAWLSGGSPAEALRAGTSLGAAAIGLIGGRPTAGDATRS</sequence>
<comment type="similarity">
    <text evidence="1">Belongs to the carbohydrate kinase PfkB family.</text>
</comment>
<dbReference type="Gene3D" id="3.40.1190.20">
    <property type="match status" value="1"/>
</dbReference>
<dbReference type="CDD" id="cd01166">
    <property type="entry name" value="KdgK"/>
    <property type="match status" value="1"/>
</dbReference>
<evidence type="ECO:0000256" key="3">
    <source>
        <dbReference type="ARBA" id="ARBA00022777"/>
    </source>
</evidence>
<dbReference type="Pfam" id="PF00294">
    <property type="entry name" value="PfkB"/>
    <property type="match status" value="1"/>
</dbReference>
<dbReference type="PANTHER" id="PTHR43320:SF3">
    <property type="entry name" value="CARBOHYDRATE KINASE PFKB DOMAIN-CONTAINING PROTEIN"/>
    <property type="match status" value="1"/>
</dbReference>
<keyword evidence="2" id="KW-0808">Transferase</keyword>
<dbReference type="Proteomes" id="UP000722989">
    <property type="component" value="Unassembled WGS sequence"/>
</dbReference>
<dbReference type="InterPro" id="IPR011611">
    <property type="entry name" value="PfkB_dom"/>
</dbReference>
<keyword evidence="6" id="KW-1185">Reference proteome</keyword>
<accession>A0ABX0XSF0</accession>
<dbReference type="SUPFAM" id="SSF53613">
    <property type="entry name" value="Ribokinase-like"/>
    <property type="match status" value="1"/>
</dbReference>
<evidence type="ECO:0000259" key="4">
    <source>
        <dbReference type="Pfam" id="PF00294"/>
    </source>
</evidence>
<evidence type="ECO:0000313" key="5">
    <source>
        <dbReference type="EMBL" id="NJC68365.1"/>
    </source>
</evidence>
<protein>
    <submittedName>
        <fullName evidence="5">Sugar kinase</fullName>
    </submittedName>
</protein>
<keyword evidence="3 5" id="KW-0418">Kinase</keyword>
<comment type="caution">
    <text evidence="5">The sequence shown here is derived from an EMBL/GenBank/DDBJ whole genome shotgun (WGS) entry which is preliminary data.</text>
</comment>
<dbReference type="InterPro" id="IPR002173">
    <property type="entry name" value="Carboh/pur_kinase_PfkB_CS"/>
</dbReference>
<dbReference type="RefSeq" id="WP_167923534.1">
    <property type="nucleotide sequence ID" value="NZ_JAATVY010000001.1"/>
</dbReference>
<dbReference type="GO" id="GO:0016301">
    <property type="term" value="F:kinase activity"/>
    <property type="evidence" value="ECO:0007669"/>
    <property type="project" value="UniProtKB-KW"/>
</dbReference>
<dbReference type="PANTHER" id="PTHR43320">
    <property type="entry name" value="SUGAR KINASE"/>
    <property type="match status" value="1"/>
</dbReference>
<evidence type="ECO:0000313" key="6">
    <source>
        <dbReference type="Proteomes" id="UP000722989"/>
    </source>
</evidence>
<dbReference type="EMBL" id="JAATVY010000001">
    <property type="protein sequence ID" value="NJC68365.1"/>
    <property type="molecule type" value="Genomic_DNA"/>
</dbReference>
<reference evidence="5 6" key="1">
    <citation type="submission" date="2020-03" db="EMBL/GenBank/DDBJ databases">
        <title>WGS of the type strain of Planosporangium spp.</title>
        <authorList>
            <person name="Thawai C."/>
        </authorList>
    </citation>
    <scope>NUCLEOTIDE SEQUENCE [LARGE SCALE GENOMIC DNA]</scope>
    <source>
        <strain evidence="5 6">TBRC 5610</strain>
    </source>
</reference>
<name>A0ABX0XSF0_9ACTN</name>
<organism evidence="5 6">
    <name type="scientific">Planosporangium thailandense</name>
    <dbReference type="NCBI Taxonomy" id="765197"/>
    <lineage>
        <taxon>Bacteria</taxon>
        <taxon>Bacillati</taxon>
        <taxon>Actinomycetota</taxon>
        <taxon>Actinomycetes</taxon>
        <taxon>Micromonosporales</taxon>
        <taxon>Micromonosporaceae</taxon>
        <taxon>Planosporangium</taxon>
    </lineage>
</organism>
<dbReference type="InterPro" id="IPR052700">
    <property type="entry name" value="Carb_kinase_PfkB-like"/>
</dbReference>
<evidence type="ECO:0000256" key="1">
    <source>
        <dbReference type="ARBA" id="ARBA00010688"/>
    </source>
</evidence>